<dbReference type="CDD" id="cd01948">
    <property type="entry name" value="EAL"/>
    <property type="match status" value="1"/>
</dbReference>
<name>A0ABU2DJK2_ACHAE</name>
<organism evidence="2 3">
    <name type="scientific">Achromobacter aegrifaciens</name>
    <dbReference type="NCBI Taxonomy" id="1287736"/>
    <lineage>
        <taxon>Bacteria</taxon>
        <taxon>Pseudomonadati</taxon>
        <taxon>Pseudomonadota</taxon>
        <taxon>Betaproteobacteria</taxon>
        <taxon>Burkholderiales</taxon>
        <taxon>Alcaligenaceae</taxon>
        <taxon>Achromobacter</taxon>
    </lineage>
</organism>
<proteinExistence type="predicted"/>
<dbReference type="InterPro" id="IPR050706">
    <property type="entry name" value="Cyclic-di-GMP_PDE-like"/>
</dbReference>
<protein>
    <submittedName>
        <fullName evidence="2">EAL domain-containing protein</fullName>
    </submittedName>
</protein>
<feature type="domain" description="EAL" evidence="1">
    <location>
        <begin position="11"/>
        <end position="265"/>
    </location>
</feature>
<dbReference type="InterPro" id="IPR001633">
    <property type="entry name" value="EAL_dom"/>
</dbReference>
<dbReference type="Pfam" id="PF00563">
    <property type="entry name" value="EAL"/>
    <property type="match status" value="1"/>
</dbReference>
<dbReference type="Gene3D" id="3.20.20.450">
    <property type="entry name" value="EAL domain"/>
    <property type="match status" value="1"/>
</dbReference>
<comment type="caution">
    <text evidence="2">The sequence shown here is derived from an EMBL/GenBank/DDBJ whole genome shotgun (WGS) entry which is preliminary data.</text>
</comment>
<dbReference type="PROSITE" id="PS50883">
    <property type="entry name" value="EAL"/>
    <property type="match status" value="1"/>
</dbReference>
<evidence type="ECO:0000313" key="3">
    <source>
        <dbReference type="Proteomes" id="UP001264156"/>
    </source>
</evidence>
<dbReference type="Proteomes" id="UP001264156">
    <property type="component" value="Unassembled WGS sequence"/>
</dbReference>
<dbReference type="InterPro" id="IPR035919">
    <property type="entry name" value="EAL_sf"/>
</dbReference>
<dbReference type="EMBL" id="JAVKVN010000010">
    <property type="protein sequence ID" value="MDR7948294.1"/>
    <property type="molecule type" value="Genomic_DNA"/>
</dbReference>
<keyword evidence="3" id="KW-1185">Reference proteome</keyword>
<dbReference type="PANTHER" id="PTHR33121">
    <property type="entry name" value="CYCLIC DI-GMP PHOSPHODIESTERASE PDEF"/>
    <property type="match status" value="1"/>
</dbReference>
<dbReference type="PANTHER" id="PTHR33121:SF79">
    <property type="entry name" value="CYCLIC DI-GMP PHOSPHODIESTERASE PDED-RELATED"/>
    <property type="match status" value="1"/>
</dbReference>
<dbReference type="RefSeq" id="WP_310535555.1">
    <property type="nucleotide sequence ID" value="NZ_JAVKVN010000010.1"/>
</dbReference>
<evidence type="ECO:0000259" key="1">
    <source>
        <dbReference type="PROSITE" id="PS50883"/>
    </source>
</evidence>
<sequence>MTSPQLPARAGLIGDHEIRDLLLSGSALHLAFQPQVDLRSGEIVSAEALARWRHPIFGEVAPAAFIPAIHRLGWQTALFERICERALDAILLLDEAGLGIPIAINACARTLSDPRNLFFLRDAAARRDVPLSRLCVELTEDAPVDDLSALCAALAQLRSWGCKVALDDFGAGFANLELLIGLEIDELKLDRQLVSHINDKVIALESVRFALALGKKMNWRVLAEGVSTHAELRMLQLLGCENGQGYLLGHPMPLARLITVIAAGAGDLAPRRREPVWLPNPPVTHAAPH</sequence>
<accession>A0ABU2DJK2</accession>
<reference evidence="3" key="1">
    <citation type="submission" date="2023-07" db="EMBL/GenBank/DDBJ databases">
        <title>Glyphosate-induced phosphonatase operons in soil bacteria of genus Achromobacter.</title>
        <authorList>
            <person name="Epiktetov D.O."/>
            <person name="Sviridov A.V."/>
            <person name="Tarlachkov S.V."/>
            <person name="Shushkova T.V."/>
            <person name="Toropygin I.Y."/>
            <person name="Leontievsky A."/>
        </authorList>
    </citation>
    <scope>NUCLEOTIDE SEQUENCE [LARGE SCALE GENOMIC DNA]</scope>
    <source>
        <strain evidence="3">Kg 16</strain>
    </source>
</reference>
<dbReference type="SUPFAM" id="SSF141868">
    <property type="entry name" value="EAL domain-like"/>
    <property type="match status" value="1"/>
</dbReference>
<dbReference type="SMART" id="SM00052">
    <property type="entry name" value="EAL"/>
    <property type="match status" value="1"/>
</dbReference>
<gene>
    <name evidence="2" type="ORF">RIU57_24460</name>
</gene>
<evidence type="ECO:0000313" key="2">
    <source>
        <dbReference type="EMBL" id="MDR7948294.1"/>
    </source>
</evidence>